<evidence type="ECO:0000313" key="2">
    <source>
        <dbReference type="EMBL" id="GLR15589.1"/>
    </source>
</evidence>
<evidence type="ECO:0000313" key="3">
    <source>
        <dbReference type="Proteomes" id="UP001156666"/>
    </source>
</evidence>
<keyword evidence="3" id="KW-1185">Reference proteome</keyword>
<name>A0AA37SL55_9BACT</name>
<proteinExistence type="predicted"/>
<dbReference type="Proteomes" id="UP001156666">
    <property type="component" value="Unassembled WGS sequence"/>
</dbReference>
<evidence type="ECO:0000256" key="1">
    <source>
        <dbReference type="SAM" id="MobiDB-lite"/>
    </source>
</evidence>
<feature type="region of interest" description="Disordered" evidence="1">
    <location>
        <begin position="1"/>
        <end position="53"/>
    </location>
</feature>
<dbReference type="AlphaFoldDB" id="A0AA37SL55"/>
<organism evidence="2 3">
    <name type="scientific">Portibacter lacus</name>
    <dbReference type="NCBI Taxonomy" id="1099794"/>
    <lineage>
        <taxon>Bacteria</taxon>
        <taxon>Pseudomonadati</taxon>
        <taxon>Bacteroidota</taxon>
        <taxon>Saprospiria</taxon>
        <taxon>Saprospirales</taxon>
        <taxon>Haliscomenobacteraceae</taxon>
        <taxon>Portibacter</taxon>
    </lineage>
</organism>
<protein>
    <submittedName>
        <fullName evidence="2">Uncharacterized protein</fullName>
    </submittedName>
</protein>
<dbReference type="EMBL" id="BSOH01000001">
    <property type="protein sequence ID" value="GLR15589.1"/>
    <property type="molecule type" value="Genomic_DNA"/>
</dbReference>
<comment type="caution">
    <text evidence="2">The sequence shown here is derived from an EMBL/GenBank/DDBJ whole genome shotgun (WGS) entry which is preliminary data.</text>
</comment>
<feature type="compositionally biased region" description="Basic and acidic residues" evidence="1">
    <location>
        <begin position="1"/>
        <end position="16"/>
    </location>
</feature>
<reference evidence="2" key="1">
    <citation type="journal article" date="2014" name="Int. J. Syst. Evol. Microbiol.">
        <title>Complete genome sequence of Corynebacterium casei LMG S-19264T (=DSM 44701T), isolated from a smear-ripened cheese.</title>
        <authorList>
            <consortium name="US DOE Joint Genome Institute (JGI-PGF)"/>
            <person name="Walter F."/>
            <person name="Albersmeier A."/>
            <person name="Kalinowski J."/>
            <person name="Ruckert C."/>
        </authorList>
    </citation>
    <scope>NUCLEOTIDE SEQUENCE</scope>
    <source>
        <strain evidence="2">NBRC 108769</strain>
    </source>
</reference>
<dbReference type="RefSeq" id="WP_235292483.1">
    <property type="nucleotide sequence ID" value="NZ_BSOH01000001.1"/>
</dbReference>
<sequence>MAQTKTEKRNQAKKVAEQSAAKKKAIRAGKGNIAATANPKAKGKSAVPQTKKK</sequence>
<gene>
    <name evidence="2" type="ORF">GCM10007940_02040</name>
</gene>
<accession>A0AA37SL55</accession>
<reference evidence="2" key="2">
    <citation type="submission" date="2023-01" db="EMBL/GenBank/DDBJ databases">
        <title>Draft genome sequence of Portibacter lacus strain NBRC 108769.</title>
        <authorList>
            <person name="Sun Q."/>
            <person name="Mori K."/>
        </authorList>
    </citation>
    <scope>NUCLEOTIDE SEQUENCE</scope>
    <source>
        <strain evidence="2">NBRC 108769</strain>
    </source>
</reference>